<dbReference type="PANTHER" id="PTHR43845">
    <property type="entry name" value="BLR5969 PROTEIN"/>
    <property type="match status" value="1"/>
</dbReference>
<dbReference type="PANTHER" id="PTHR43845:SF1">
    <property type="entry name" value="BLR5969 PROTEIN"/>
    <property type="match status" value="1"/>
</dbReference>
<organism evidence="1 2">
    <name type="scientific">Penicillium salamii</name>
    <dbReference type="NCBI Taxonomy" id="1612424"/>
    <lineage>
        <taxon>Eukaryota</taxon>
        <taxon>Fungi</taxon>
        <taxon>Dikarya</taxon>
        <taxon>Ascomycota</taxon>
        <taxon>Pezizomycotina</taxon>
        <taxon>Eurotiomycetes</taxon>
        <taxon>Eurotiomycetidae</taxon>
        <taxon>Eurotiales</taxon>
        <taxon>Aspergillaceae</taxon>
        <taxon>Penicillium</taxon>
    </lineage>
</organism>
<protein>
    <submittedName>
        <fullName evidence="1">Uncharacterized protein</fullName>
    </submittedName>
</protein>
<dbReference type="Proteomes" id="UP001152649">
    <property type="component" value="Unassembled WGS sequence"/>
</dbReference>
<name>A0A9W4NCL3_9EURO</name>
<reference evidence="1" key="1">
    <citation type="submission" date="2021-07" db="EMBL/GenBank/DDBJ databases">
        <authorList>
            <person name="Branca A.L. A."/>
        </authorList>
    </citation>
    <scope>NUCLEOTIDE SEQUENCE</scope>
</reference>
<evidence type="ECO:0000313" key="1">
    <source>
        <dbReference type="EMBL" id="CAG8343190.1"/>
    </source>
</evidence>
<dbReference type="Gene3D" id="3.40.50.12780">
    <property type="entry name" value="N-terminal domain of ligase-like"/>
    <property type="match status" value="1"/>
</dbReference>
<sequence length="472" mass="52801">MFSDQDYFALNDVLKVAGLHPFYSDAKYPPTREEIPAILKTSRGGNEGPLELASFPITEKESLYQHIARLTVDKDPRNGYRRGTYISTTGGGSGGTPMVFATDSLENRKQRAVQGNLLRECGLIVSGDWVLTLHVSGHLYRAIDLMTELFENAGAAVLCAGPEMSHQAVVESLVQFRANAVAGDVSQLLQLANYVMSLDDDQRREIWVNKLIYTSESMTELQSDFLISVFGEITICSVIGSAEAGPWGVSSTALMGSTKGKYTDFIVDKRAMILEVLPFSISQEKGPHTSCSLTSCAESVPLGQTGLLVQTSLQRLRNPLVRYLCGDVASLHPLSSELRSKLPAGCTDHYQVARVYGRDQRSSFTWYGEYFDFQAVQSFMSKNEWNIVQWQVILRHTDPKGAGIILDVRVLRGLHIAEKHASDHDLAERMREFFWVFDFNRELFHLEFVVKSDGFLRSKTGRKVMRFVDLTK</sequence>
<keyword evidence="2" id="KW-1185">Reference proteome</keyword>
<dbReference type="OrthoDB" id="10047078at2759"/>
<gene>
    <name evidence="1" type="ORF">PSALAMII_LOCUS2915</name>
</gene>
<dbReference type="InterPro" id="IPR042099">
    <property type="entry name" value="ANL_N_sf"/>
</dbReference>
<proteinExistence type="predicted"/>
<comment type="caution">
    <text evidence="1">The sequence shown here is derived from an EMBL/GenBank/DDBJ whole genome shotgun (WGS) entry which is preliminary data.</text>
</comment>
<evidence type="ECO:0000313" key="2">
    <source>
        <dbReference type="Proteomes" id="UP001152649"/>
    </source>
</evidence>
<accession>A0A9W4NCL3</accession>
<dbReference type="AlphaFoldDB" id="A0A9W4NCL3"/>
<dbReference type="EMBL" id="CAJVPG010000111">
    <property type="protein sequence ID" value="CAG8343190.1"/>
    <property type="molecule type" value="Genomic_DNA"/>
</dbReference>